<sequence>MEKIVSLCKRRGFVYPGSEIYGGLNGTWDLGPLGTSLARNIKHEWWKSTVTQRDDVVGLDSSILHHPKVWEASGHIASFTDPLIECKKCHNRFRFGYDPITIYLDKEKGKYWICPTCHENNSGEPRDFNLMFKTSLGSVEETATELYLRPETAQGIFINFLNVINSTRVTIPFGIAQIGKGFRNEITTGNFLFRVREFEMMELEFFVKPGTDSEWFITWKQERLNWYLNLGVNKSKIKLVDLPKEEIAHYSKGTSEIWYDWPFMGWGELEGIANRGDYDLTQHSKHSGKYLVYDDYTPYVIEPSVGVGRAMLAFLVDAYSEVGDRVILKLHPRLAPHKVAVFSLVANKEELVQKAKSLYLSLKSQFPAVWDDRGNIGKRYYAQDEIGTPWCVTVDYQTLEDDTVTVRDRDTAQQERVSISQLDTYFAQKLK</sequence>
<dbReference type="GO" id="GO:0006426">
    <property type="term" value="P:glycyl-tRNA aminoacylation"/>
    <property type="evidence" value="ECO:0007669"/>
    <property type="project" value="InterPro"/>
</dbReference>
<keyword evidence="3" id="KW-0963">Cytoplasm</keyword>
<dbReference type="InterPro" id="IPR036621">
    <property type="entry name" value="Anticodon-bd_dom_sf"/>
</dbReference>
<reference evidence="10 11" key="1">
    <citation type="journal article" date="2016" name="Nat. Commun.">
        <title>Thousands of microbial genomes shed light on interconnected biogeochemical processes in an aquifer system.</title>
        <authorList>
            <person name="Anantharaman K."/>
            <person name="Brown C.T."/>
            <person name="Hug L.A."/>
            <person name="Sharon I."/>
            <person name="Castelle C.J."/>
            <person name="Probst A.J."/>
            <person name="Thomas B.C."/>
            <person name="Singh A."/>
            <person name="Wilkins M.J."/>
            <person name="Karaoz U."/>
            <person name="Brodie E.L."/>
            <person name="Williams K.H."/>
            <person name="Hubbard S.S."/>
            <person name="Banfield J.F."/>
        </authorList>
    </citation>
    <scope>NUCLEOTIDE SEQUENCE [LARGE SCALE GENOMIC DNA]</scope>
</reference>
<evidence type="ECO:0000256" key="2">
    <source>
        <dbReference type="ARBA" id="ARBA00012829"/>
    </source>
</evidence>
<dbReference type="GO" id="GO:0004820">
    <property type="term" value="F:glycine-tRNA ligase activity"/>
    <property type="evidence" value="ECO:0007669"/>
    <property type="project" value="UniProtKB-EC"/>
</dbReference>
<accession>A0A1F4ZC86</accession>
<evidence type="ECO:0000256" key="6">
    <source>
        <dbReference type="ARBA" id="ARBA00022840"/>
    </source>
</evidence>
<dbReference type="Pfam" id="PF00587">
    <property type="entry name" value="tRNA-synt_2b"/>
    <property type="match status" value="1"/>
</dbReference>
<keyword evidence="8" id="KW-0030">Aminoacyl-tRNA synthetase</keyword>
<dbReference type="GO" id="GO:0015966">
    <property type="term" value="P:diadenosine tetraphosphate biosynthetic process"/>
    <property type="evidence" value="ECO:0007669"/>
    <property type="project" value="UniProtKB-ARBA"/>
</dbReference>
<dbReference type="FunFam" id="3.40.50.800:FF:000002">
    <property type="entry name" value="Glycine--tRNA ligase"/>
    <property type="match status" value="1"/>
</dbReference>
<dbReference type="CDD" id="cd00774">
    <property type="entry name" value="GlyRS-like_core"/>
    <property type="match status" value="1"/>
</dbReference>
<dbReference type="NCBIfam" id="TIGR00389">
    <property type="entry name" value="glyS_dimeric"/>
    <property type="match status" value="1"/>
</dbReference>
<evidence type="ECO:0000313" key="10">
    <source>
        <dbReference type="EMBL" id="OGD03516.1"/>
    </source>
</evidence>
<dbReference type="SUPFAM" id="SSF52954">
    <property type="entry name" value="Class II aaRS ABD-related"/>
    <property type="match status" value="1"/>
</dbReference>
<dbReference type="Proteomes" id="UP000177080">
    <property type="component" value="Unassembled WGS sequence"/>
</dbReference>
<dbReference type="InterPro" id="IPR027031">
    <property type="entry name" value="Gly-tRNA_synthase/POLG2"/>
</dbReference>
<dbReference type="AlphaFoldDB" id="A0A1F4ZC86"/>
<protein>
    <recommendedName>
        <fullName evidence="2">glycine--tRNA ligase</fullName>
        <ecNumber evidence="2">6.1.1.14</ecNumber>
    </recommendedName>
</protein>
<dbReference type="Gene3D" id="3.30.930.10">
    <property type="entry name" value="Bira Bifunctional Protein, Domain 2"/>
    <property type="match status" value="1"/>
</dbReference>
<evidence type="ECO:0000256" key="8">
    <source>
        <dbReference type="ARBA" id="ARBA00023146"/>
    </source>
</evidence>
<keyword evidence="7" id="KW-0648">Protein biosynthesis</keyword>
<dbReference type="EC" id="6.1.1.14" evidence="2"/>
<dbReference type="PROSITE" id="PS50862">
    <property type="entry name" value="AA_TRNA_LIGASE_II"/>
    <property type="match status" value="1"/>
</dbReference>
<dbReference type="InterPro" id="IPR002314">
    <property type="entry name" value="aa-tRNA-synt_IIb"/>
</dbReference>
<keyword evidence="6" id="KW-0067">ATP-binding</keyword>
<dbReference type="SUPFAM" id="SSF55681">
    <property type="entry name" value="Class II aaRS and biotin synthetases"/>
    <property type="match status" value="1"/>
</dbReference>
<feature type="domain" description="Aminoacyl-transfer RNA synthetases class-II family profile" evidence="9">
    <location>
        <begin position="2"/>
        <end position="336"/>
    </location>
</feature>
<evidence type="ECO:0000256" key="3">
    <source>
        <dbReference type="ARBA" id="ARBA00022490"/>
    </source>
</evidence>
<dbReference type="GO" id="GO:0004081">
    <property type="term" value="F:bis(5'-nucleosyl)-tetraphosphatase (asymmetrical) activity"/>
    <property type="evidence" value="ECO:0007669"/>
    <property type="project" value="UniProtKB-ARBA"/>
</dbReference>
<keyword evidence="5" id="KW-0547">Nucleotide-binding</keyword>
<dbReference type="Pfam" id="PF03129">
    <property type="entry name" value="HGTP_anticodon"/>
    <property type="match status" value="1"/>
</dbReference>
<dbReference type="InterPro" id="IPR045864">
    <property type="entry name" value="aa-tRNA-synth_II/BPL/LPL"/>
</dbReference>
<dbReference type="PRINTS" id="PR01043">
    <property type="entry name" value="TRNASYNTHGLY"/>
</dbReference>
<dbReference type="Gene3D" id="3.40.50.800">
    <property type="entry name" value="Anticodon-binding domain"/>
    <property type="match status" value="1"/>
</dbReference>
<organism evidence="10 11">
    <name type="scientific">Candidatus Amesbacteria bacterium RIFCSPLOWO2_01_FULL_48_25</name>
    <dbReference type="NCBI Taxonomy" id="1797259"/>
    <lineage>
        <taxon>Bacteria</taxon>
        <taxon>Candidatus Amesiibacteriota</taxon>
    </lineage>
</organism>
<evidence type="ECO:0000256" key="4">
    <source>
        <dbReference type="ARBA" id="ARBA00022598"/>
    </source>
</evidence>
<evidence type="ECO:0000256" key="7">
    <source>
        <dbReference type="ARBA" id="ARBA00022917"/>
    </source>
</evidence>
<dbReference type="NCBIfam" id="NF003211">
    <property type="entry name" value="PRK04173.1"/>
    <property type="match status" value="1"/>
</dbReference>
<name>A0A1F4ZC86_9BACT</name>
<evidence type="ECO:0000256" key="1">
    <source>
        <dbReference type="ARBA" id="ARBA00008226"/>
    </source>
</evidence>
<comment type="similarity">
    <text evidence="1">Belongs to the class-II aminoacyl-tRNA synthetase family.</text>
</comment>
<dbReference type="GO" id="GO:0005524">
    <property type="term" value="F:ATP binding"/>
    <property type="evidence" value="ECO:0007669"/>
    <property type="project" value="UniProtKB-KW"/>
</dbReference>
<dbReference type="PANTHER" id="PTHR10745">
    <property type="entry name" value="GLYCYL-TRNA SYNTHETASE/DNA POLYMERASE SUBUNIT GAMMA-2"/>
    <property type="match status" value="1"/>
</dbReference>
<comment type="caution">
    <text evidence="10">The sequence shown here is derived from an EMBL/GenBank/DDBJ whole genome shotgun (WGS) entry which is preliminary data.</text>
</comment>
<gene>
    <name evidence="10" type="ORF">A2989_02535</name>
</gene>
<dbReference type="GO" id="GO:1990742">
    <property type="term" value="C:microvesicle"/>
    <property type="evidence" value="ECO:0007669"/>
    <property type="project" value="UniProtKB-ARBA"/>
</dbReference>
<proteinExistence type="inferred from homology"/>
<dbReference type="InterPro" id="IPR033731">
    <property type="entry name" value="GlyRS-like_core"/>
</dbReference>
<dbReference type="EMBL" id="MEXN01000006">
    <property type="protein sequence ID" value="OGD03516.1"/>
    <property type="molecule type" value="Genomic_DNA"/>
</dbReference>
<evidence type="ECO:0000256" key="5">
    <source>
        <dbReference type="ARBA" id="ARBA00022741"/>
    </source>
</evidence>
<dbReference type="InterPro" id="IPR004154">
    <property type="entry name" value="Anticodon-bd"/>
</dbReference>
<evidence type="ECO:0000313" key="11">
    <source>
        <dbReference type="Proteomes" id="UP000177080"/>
    </source>
</evidence>
<dbReference type="STRING" id="1797259.A2989_02535"/>
<dbReference type="PANTHER" id="PTHR10745:SF8">
    <property type="entry name" value="DNA POLYMERASE SUBUNIT GAMMA-2, MITOCHONDRIAL"/>
    <property type="match status" value="1"/>
</dbReference>
<dbReference type="InterPro" id="IPR006195">
    <property type="entry name" value="aa-tRNA-synth_II"/>
</dbReference>
<evidence type="ECO:0000259" key="9">
    <source>
        <dbReference type="PROSITE" id="PS50862"/>
    </source>
</evidence>
<dbReference type="GO" id="GO:0005737">
    <property type="term" value="C:cytoplasm"/>
    <property type="evidence" value="ECO:0007669"/>
    <property type="project" value="InterPro"/>
</dbReference>
<keyword evidence="4 10" id="KW-0436">Ligase</keyword>
<dbReference type="GO" id="GO:0070062">
    <property type="term" value="C:extracellular exosome"/>
    <property type="evidence" value="ECO:0007669"/>
    <property type="project" value="UniProtKB-ARBA"/>
</dbReference>
<dbReference type="InterPro" id="IPR002315">
    <property type="entry name" value="tRNA-synt_gly"/>
</dbReference>